<dbReference type="PANTHER" id="PTHR15004:SF0">
    <property type="entry name" value="GLUTAMYL-TRNA(GLN) AMIDOTRANSFERASE SUBUNIT C, MITOCHONDRIAL"/>
    <property type="match status" value="1"/>
</dbReference>
<keyword evidence="2" id="KW-0175">Coiled coil</keyword>
<comment type="subunit">
    <text evidence="1">Heterotrimer of A, B and C subunits.</text>
</comment>
<keyword evidence="1" id="KW-0067">ATP-binding</keyword>
<protein>
    <recommendedName>
        <fullName evidence="1">Aspartyl/glutamyl-tRNA(Asn/Gln) amidotransferase subunit C</fullName>
        <shortName evidence="1">Asp/Glu-ADT subunit C</shortName>
        <ecNumber evidence="1">6.3.5.-</ecNumber>
    </recommendedName>
</protein>
<dbReference type="Pfam" id="PF02686">
    <property type="entry name" value="GatC"/>
    <property type="match status" value="1"/>
</dbReference>
<evidence type="ECO:0000313" key="3">
    <source>
        <dbReference type="EMBL" id="KKU91689.1"/>
    </source>
</evidence>
<name>A0A0G1UC53_9BACT</name>
<evidence type="ECO:0000256" key="1">
    <source>
        <dbReference type="HAMAP-Rule" id="MF_00122"/>
    </source>
</evidence>
<comment type="catalytic activity">
    <reaction evidence="1">
        <text>L-aspartyl-tRNA(Asn) + L-glutamine + ATP + H2O = L-asparaginyl-tRNA(Asn) + L-glutamate + ADP + phosphate + 2 H(+)</text>
        <dbReference type="Rhea" id="RHEA:14513"/>
        <dbReference type="Rhea" id="RHEA-COMP:9674"/>
        <dbReference type="Rhea" id="RHEA-COMP:9677"/>
        <dbReference type="ChEBI" id="CHEBI:15377"/>
        <dbReference type="ChEBI" id="CHEBI:15378"/>
        <dbReference type="ChEBI" id="CHEBI:29985"/>
        <dbReference type="ChEBI" id="CHEBI:30616"/>
        <dbReference type="ChEBI" id="CHEBI:43474"/>
        <dbReference type="ChEBI" id="CHEBI:58359"/>
        <dbReference type="ChEBI" id="CHEBI:78515"/>
        <dbReference type="ChEBI" id="CHEBI:78516"/>
        <dbReference type="ChEBI" id="CHEBI:456216"/>
    </reaction>
</comment>
<reference evidence="3 4" key="1">
    <citation type="journal article" date="2015" name="Nature">
        <title>rRNA introns, odd ribosomes, and small enigmatic genomes across a large radiation of phyla.</title>
        <authorList>
            <person name="Brown C.T."/>
            <person name="Hug L.A."/>
            <person name="Thomas B.C."/>
            <person name="Sharon I."/>
            <person name="Castelle C.J."/>
            <person name="Singh A."/>
            <person name="Wilkins M.J."/>
            <person name="Williams K.H."/>
            <person name="Banfield J.F."/>
        </authorList>
    </citation>
    <scope>NUCLEOTIDE SEQUENCE [LARGE SCALE GENOMIC DNA]</scope>
</reference>
<comment type="catalytic activity">
    <reaction evidence="1">
        <text>L-glutamyl-tRNA(Gln) + L-glutamine + ATP + H2O = L-glutaminyl-tRNA(Gln) + L-glutamate + ADP + phosphate + H(+)</text>
        <dbReference type="Rhea" id="RHEA:17521"/>
        <dbReference type="Rhea" id="RHEA-COMP:9681"/>
        <dbReference type="Rhea" id="RHEA-COMP:9684"/>
        <dbReference type="ChEBI" id="CHEBI:15377"/>
        <dbReference type="ChEBI" id="CHEBI:15378"/>
        <dbReference type="ChEBI" id="CHEBI:29985"/>
        <dbReference type="ChEBI" id="CHEBI:30616"/>
        <dbReference type="ChEBI" id="CHEBI:43474"/>
        <dbReference type="ChEBI" id="CHEBI:58359"/>
        <dbReference type="ChEBI" id="CHEBI:78520"/>
        <dbReference type="ChEBI" id="CHEBI:78521"/>
        <dbReference type="ChEBI" id="CHEBI:456216"/>
    </reaction>
</comment>
<dbReference type="GO" id="GO:0050566">
    <property type="term" value="F:asparaginyl-tRNA synthase (glutamine-hydrolyzing) activity"/>
    <property type="evidence" value="ECO:0007669"/>
    <property type="project" value="RHEA"/>
</dbReference>
<keyword evidence="1" id="KW-0436">Ligase</keyword>
<accession>A0A0G1UC53</accession>
<dbReference type="InterPro" id="IPR036113">
    <property type="entry name" value="Asp/Glu-ADT_sf_sub_c"/>
</dbReference>
<comment type="caution">
    <text evidence="3">The sequence shown here is derived from an EMBL/GenBank/DDBJ whole genome shotgun (WGS) entry which is preliminary data.</text>
</comment>
<keyword evidence="1" id="KW-0547">Nucleotide-binding</keyword>
<dbReference type="Gene3D" id="1.10.20.60">
    <property type="entry name" value="Glu-tRNAGln amidotransferase C subunit, N-terminal domain"/>
    <property type="match status" value="1"/>
</dbReference>
<dbReference type="AlphaFoldDB" id="A0A0G1UC53"/>
<dbReference type="Proteomes" id="UP000034956">
    <property type="component" value="Unassembled WGS sequence"/>
</dbReference>
<keyword evidence="3" id="KW-0808">Transferase</keyword>
<proteinExistence type="inferred from homology"/>
<dbReference type="PANTHER" id="PTHR15004">
    <property type="entry name" value="GLUTAMYL-TRNA(GLN) AMIDOTRANSFERASE SUBUNIT C, MITOCHONDRIAL"/>
    <property type="match status" value="1"/>
</dbReference>
<keyword evidence="1" id="KW-0648">Protein biosynthesis</keyword>
<dbReference type="GO" id="GO:0016740">
    <property type="term" value="F:transferase activity"/>
    <property type="evidence" value="ECO:0007669"/>
    <property type="project" value="UniProtKB-KW"/>
</dbReference>
<sequence length="105" mass="11678">MLSKKDLENLAALARLRIDAKNEKKLIQDLEKILGHFNELKNVDTQNVEPMTGGTAFTNIFREDDAIGGGLDKTSALEQFPEKKDGFLKIPPVFSDKGGFVLDEE</sequence>
<dbReference type="HAMAP" id="MF_00122">
    <property type="entry name" value="GatC"/>
    <property type="match status" value="1"/>
</dbReference>
<gene>
    <name evidence="1" type="primary">gatC</name>
    <name evidence="3" type="ORF">UY23_C0001G0295</name>
</gene>
<comment type="similarity">
    <text evidence="1">Belongs to the GatC family.</text>
</comment>
<dbReference type="NCBIfam" id="TIGR00135">
    <property type="entry name" value="gatC"/>
    <property type="match status" value="1"/>
</dbReference>
<dbReference type="GO" id="GO:0050567">
    <property type="term" value="F:glutaminyl-tRNA synthase (glutamine-hydrolyzing) activity"/>
    <property type="evidence" value="ECO:0007669"/>
    <property type="project" value="UniProtKB-UniRule"/>
</dbReference>
<dbReference type="GO" id="GO:0006412">
    <property type="term" value="P:translation"/>
    <property type="evidence" value="ECO:0007669"/>
    <property type="project" value="UniProtKB-UniRule"/>
</dbReference>
<dbReference type="GO" id="GO:0006450">
    <property type="term" value="P:regulation of translational fidelity"/>
    <property type="evidence" value="ECO:0007669"/>
    <property type="project" value="InterPro"/>
</dbReference>
<evidence type="ECO:0000313" key="4">
    <source>
        <dbReference type="Proteomes" id="UP000034956"/>
    </source>
</evidence>
<evidence type="ECO:0000256" key="2">
    <source>
        <dbReference type="SAM" id="Coils"/>
    </source>
</evidence>
<dbReference type="EMBL" id="LCPF01000001">
    <property type="protein sequence ID" value="KKU91689.1"/>
    <property type="molecule type" value="Genomic_DNA"/>
</dbReference>
<dbReference type="GO" id="GO:0070681">
    <property type="term" value="P:glutaminyl-tRNAGln biosynthesis via transamidation"/>
    <property type="evidence" value="ECO:0007669"/>
    <property type="project" value="TreeGrafter"/>
</dbReference>
<dbReference type="SUPFAM" id="SSF141000">
    <property type="entry name" value="Glu-tRNAGln amidotransferase C subunit"/>
    <property type="match status" value="1"/>
</dbReference>
<comment type="function">
    <text evidence="1">Allows the formation of correctly charged Asn-tRNA(Asn) or Gln-tRNA(Gln) through the transamidation of misacylated Asp-tRNA(Asn) or Glu-tRNA(Gln) in organisms which lack either or both of asparaginyl-tRNA or glutaminyl-tRNA synthetases. The reaction takes place in the presence of glutamine and ATP through an activated phospho-Asp-tRNA(Asn) or phospho-Glu-tRNA(Gln).</text>
</comment>
<feature type="coiled-coil region" evidence="2">
    <location>
        <begin position="4"/>
        <end position="33"/>
    </location>
</feature>
<dbReference type="GO" id="GO:0005524">
    <property type="term" value="F:ATP binding"/>
    <property type="evidence" value="ECO:0007669"/>
    <property type="project" value="UniProtKB-KW"/>
</dbReference>
<dbReference type="InterPro" id="IPR003837">
    <property type="entry name" value="GatC"/>
</dbReference>
<dbReference type="EC" id="6.3.5.-" evidence="1"/>
<organism evidence="3 4">
    <name type="scientific">Candidatus Jorgensenbacteria bacterium GW2011_GWA1_48_11</name>
    <dbReference type="NCBI Taxonomy" id="1618660"/>
    <lineage>
        <taxon>Bacteria</taxon>
        <taxon>Candidatus Joergenseniibacteriota</taxon>
    </lineage>
</organism>